<sequence length="163" mass="18005">MQRRNPAGCTTWQFTTRLGKLWNPGQKDSGRLLLLEVAPVLDDADGSNLLHSLAKARVLREGRRGGEPSEAEAAAAGRVRVGARSKSWPRSVRAQLQLRQGDSGRILRLASRDRGPNRSSRAFCLMENKAGLRPIEFAMQIGAYSTFQKIAEVGQLHQDLKNT</sequence>
<dbReference type="AlphaFoldDB" id="A0A1I8FAF8"/>
<reference evidence="2" key="1">
    <citation type="submission" date="2016-11" db="UniProtKB">
        <authorList>
            <consortium name="WormBaseParasite"/>
        </authorList>
    </citation>
    <scope>IDENTIFICATION</scope>
</reference>
<organism evidence="1 2">
    <name type="scientific">Macrostomum lignano</name>
    <dbReference type="NCBI Taxonomy" id="282301"/>
    <lineage>
        <taxon>Eukaryota</taxon>
        <taxon>Metazoa</taxon>
        <taxon>Spiralia</taxon>
        <taxon>Lophotrochozoa</taxon>
        <taxon>Platyhelminthes</taxon>
        <taxon>Rhabditophora</taxon>
        <taxon>Macrostomorpha</taxon>
        <taxon>Macrostomida</taxon>
        <taxon>Macrostomidae</taxon>
        <taxon>Macrostomum</taxon>
    </lineage>
</organism>
<name>A0A1I8FAF8_9PLAT</name>
<proteinExistence type="predicted"/>
<evidence type="ECO:0000313" key="1">
    <source>
        <dbReference type="Proteomes" id="UP000095280"/>
    </source>
</evidence>
<dbReference type="Proteomes" id="UP000095280">
    <property type="component" value="Unplaced"/>
</dbReference>
<accession>A0A1I8FAF8</accession>
<evidence type="ECO:0000313" key="2">
    <source>
        <dbReference type="WBParaSite" id="maker-unitig_26932-snap-gene-0.4-mRNA-1"/>
    </source>
</evidence>
<protein>
    <submittedName>
        <fullName evidence="2">ANK_REP_REGION domain-containing protein</fullName>
    </submittedName>
</protein>
<keyword evidence="1" id="KW-1185">Reference proteome</keyword>
<dbReference type="WBParaSite" id="maker-unitig_26932-snap-gene-0.4-mRNA-1">
    <property type="protein sequence ID" value="maker-unitig_26932-snap-gene-0.4-mRNA-1"/>
    <property type="gene ID" value="maker-unitig_26932-snap-gene-0.4"/>
</dbReference>